<dbReference type="EMBL" id="MHTI01000027">
    <property type="protein sequence ID" value="OHA58755.1"/>
    <property type="molecule type" value="Genomic_DNA"/>
</dbReference>
<organism evidence="1 2">
    <name type="scientific">Candidatus Vogelbacteria bacterium RIFOXYD1_FULL_42_15</name>
    <dbReference type="NCBI Taxonomy" id="1802437"/>
    <lineage>
        <taxon>Bacteria</taxon>
        <taxon>Candidatus Vogeliibacteriota</taxon>
    </lineage>
</organism>
<evidence type="ECO:0000313" key="2">
    <source>
        <dbReference type="Proteomes" id="UP000178481"/>
    </source>
</evidence>
<accession>A0A1G2QDS3</accession>
<reference evidence="1 2" key="1">
    <citation type="journal article" date="2016" name="Nat. Commun.">
        <title>Thousands of microbial genomes shed light on interconnected biogeochemical processes in an aquifer system.</title>
        <authorList>
            <person name="Anantharaman K."/>
            <person name="Brown C.T."/>
            <person name="Hug L.A."/>
            <person name="Sharon I."/>
            <person name="Castelle C.J."/>
            <person name="Probst A.J."/>
            <person name="Thomas B.C."/>
            <person name="Singh A."/>
            <person name="Wilkins M.J."/>
            <person name="Karaoz U."/>
            <person name="Brodie E.L."/>
            <person name="Williams K.H."/>
            <person name="Hubbard S.S."/>
            <person name="Banfield J.F."/>
        </authorList>
    </citation>
    <scope>NUCLEOTIDE SEQUENCE [LARGE SCALE GENOMIC DNA]</scope>
</reference>
<sequence length="123" mass="14039">MDSSLSKRESDARLVDVLLKTKQKREDSRYLESAEIAGKQDALRDWPRILAKIEEEATRDDPQRNLKECCVIVNYSAKGNNESTQSAYGGAFEQAIQELLPEGFKFTLETSIFPDDCSFSIRW</sequence>
<evidence type="ECO:0000313" key="1">
    <source>
        <dbReference type="EMBL" id="OHA58755.1"/>
    </source>
</evidence>
<dbReference type="Proteomes" id="UP000178481">
    <property type="component" value="Unassembled WGS sequence"/>
</dbReference>
<name>A0A1G2QDS3_9BACT</name>
<comment type="caution">
    <text evidence="1">The sequence shown here is derived from an EMBL/GenBank/DDBJ whole genome shotgun (WGS) entry which is preliminary data.</text>
</comment>
<dbReference type="AlphaFoldDB" id="A0A1G2QDS3"/>
<gene>
    <name evidence="1" type="ORF">A2607_00010</name>
</gene>
<protein>
    <submittedName>
        <fullName evidence="1">Uncharacterized protein</fullName>
    </submittedName>
</protein>
<proteinExistence type="predicted"/>